<name>A0AAD8T2F7_LOLMU</name>
<dbReference type="EMBL" id="JAUUTY010000003">
    <property type="protein sequence ID" value="KAK1668757.1"/>
    <property type="molecule type" value="Genomic_DNA"/>
</dbReference>
<dbReference type="AlphaFoldDB" id="A0AAD8T2F7"/>
<gene>
    <name evidence="2" type="ORF">QYE76_056916</name>
</gene>
<evidence type="ECO:0000313" key="2">
    <source>
        <dbReference type="EMBL" id="KAK1668757.1"/>
    </source>
</evidence>
<organism evidence="2 3">
    <name type="scientific">Lolium multiflorum</name>
    <name type="common">Italian ryegrass</name>
    <name type="synonym">Lolium perenne subsp. multiflorum</name>
    <dbReference type="NCBI Taxonomy" id="4521"/>
    <lineage>
        <taxon>Eukaryota</taxon>
        <taxon>Viridiplantae</taxon>
        <taxon>Streptophyta</taxon>
        <taxon>Embryophyta</taxon>
        <taxon>Tracheophyta</taxon>
        <taxon>Spermatophyta</taxon>
        <taxon>Magnoliopsida</taxon>
        <taxon>Liliopsida</taxon>
        <taxon>Poales</taxon>
        <taxon>Poaceae</taxon>
        <taxon>BOP clade</taxon>
        <taxon>Pooideae</taxon>
        <taxon>Poodae</taxon>
        <taxon>Poeae</taxon>
        <taxon>Poeae Chloroplast Group 2 (Poeae type)</taxon>
        <taxon>Loliodinae</taxon>
        <taxon>Loliinae</taxon>
        <taxon>Lolium</taxon>
    </lineage>
</organism>
<reference evidence="2" key="1">
    <citation type="submission" date="2023-07" db="EMBL/GenBank/DDBJ databases">
        <title>A chromosome-level genome assembly of Lolium multiflorum.</title>
        <authorList>
            <person name="Chen Y."/>
            <person name="Copetti D."/>
            <person name="Kolliker R."/>
            <person name="Studer B."/>
        </authorList>
    </citation>
    <scope>NUCLEOTIDE SEQUENCE</scope>
    <source>
        <strain evidence="2">02402/16</strain>
        <tissue evidence="2">Leaf</tissue>
    </source>
</reference>
<dbReference type="PANTHER" id="PTHR45749">
    <property type="match status" value="1"/>
</dbReference>
<sequence length="196" mass="21530">MAGLVVRPDGPRTDGPVPALVDRLLDKKAELDKWATVKIEEYFLGFLVVNDTSGEGLFNVLVESIKSYGLHIDDIRGQGYDNGSNMKGKNKGVQNRNTNDVAHQSLALSQETRRRQNGFMAERNHNVPPPGPEMELVVAPTWEMPPIDDEMLQNFSLFAHGGAPPPKTRSADAHESAGNGGGDNDEENEDYDEDDD</sequence>
<comment type="caution">
    <text evidence="2">The sequence shown here is derived from an EMBL/GenBank/DDBJ whole genome shotgun (WGS) entry which is preliminary data.</text>
</comment>
<feature type="compositionally biased region" description="Acidic residues" evidence="1">
    <location>
        <begin position="183"/>
        <end position="196"/>
    </location>
</feature>
<dbReference type="Proteomes" id="UP001231189">
    <property type="component" value="Unassembled WGS sequence"/>
</dbReference>
<evidence type="ECO:0000313" key="3">
    <source>
        <dbReference type="Proteomes" id="UP001231189"/>
    </source>
</evidence>
<dbReference type="PANTHER" id="PTHR45749:SF29">
    <property type="entry name" value="HAT C-TERMINAL DIMERISATION DOMAIN-CONTAINING PROTEIN"/>
    <property type="match status" value="1"/>
</dbReference>
<keyword evidence="3" id="KW-1185">Reference proteome</keyword>
<accession>A0AAD8T2F7</accession>
<proteinExistence type="predicted"/>
<evidence type="ECO:0000256" key="1">
    <source>
        <dbReference type="SAM" id="MobiDB-lite"/>
    </source>
</evidence>
<feature type="region of interest" description="Disordered" evidence="1">
    <location>
        <begin position="155"/>
        <end position="196"/>
    </location>
</feature>
<protein>
    <submittedName>
        <fullName evidence="2">Uncharacterized protein</fullName>
    </submittedName>
</protein>